<dbReference type="InterPro" id="IPR025398">
    <property type="entry name" value="DUF4371"/>
</dbReference>
<keyword evidence="3" id="KW-1185">Reference proteome</keyword>
<evidence type="ECO:0000313" key="2">
    <source>
        <dbReference type="Ensembl" id="ENSMALP00000031950.1"/>
    </source>
</evidence>
<dbReference type="PANTHER" id="PTHR45749:SF21">
    <property type="entry name" value="DUF4371 DOMAIN-CONTAINING PROTEIN"/>
    <property type="match status" value="1"/>
</dbReference>
<dbReference type="Ensembl" id="ENSMALT00000032502.1">
    <property type="protein sequence ID" value="ENSMALP00000031950.1"/>
    <property type="gene ID" value="ENSMALG00000022025.1"/>
</dbReference>
<reference evidence="2" key="1">
    <citation type="submission" date="2025-08" db="UniProtKB">
        <authorList>
            <consortium name="Ensembl"/>
        </authorList>
    </citation>
    <scope>IDENTIFICATION</scope>
</reference>
<evidence type="ECO:0000313" key="3">
    <source>
        <dbReference type="Proteomes" id="UP000261600"/>
    </source>
</evidence>
<proteinExistence type="predicted"/>
<dbReference type="Proteomes" id="UP000261600">
    <property type="component" value="Unplaced"/>
</dbReference>
<organism evidence="2 3">
    <name type="scientific">Monopterus albus</name>
    <name type="common">Swamp eel</name>
    <dbReference type="NCBI Taxonomy" id="43700"/>
    <lineage>
        <taxon>Eukaryota</taxon>
        <taxon>Metazoa</taxon>
        <taxon>Chordata</taxon>
        <taxon>Craniata</taxon>
        <taxon>Vertebrata</taxon>
        <taxon>Euteleostomi</taxon>
        <taxon>Actinopterygii</taxon>
        <taxon>Neopterygii</taxon>
        <taxon>Teleostei</taxon>
        <taxon>Neoteleostei</taxon>
        <taxon>Acanthomorphata</taxon>
        <taxon>Anabantaria</taxon>
        <taxon>Synbranchiformes</taxon>
        <taxon>Synbranchidae</taxon>
        <taxon>Monopterus</taxon>
    </lineage>
</organism>
<protein>
    <recommendedName>
        <fullName evidence="1">TTF-type domain-containing protein</fullName>
    </recommendedName>
</protein>
<reference evidence="2" key="2">
    <citation type="submission" date="2025-09" db="UniProtKB">
        <authorList>
            <consortium name="Ensembl"/>
        </authorList>
    </citation>
    <scope>IDENTIFICATION</scope>
</reference>
<feature type="domain" description="TTF-type" evidence="1">
    <location>
        <begin position="57"/>
        <end position="150"/>
    </location>
</feature>
<dbReference type="InterPro" id="IPR006580">
    <property type="entry name" value="Znf_TTF"/>
</dbReference>
<dbReference type="SMART" id="SM00597">
    <property type="entry name" value="ZnF_TTF"/>
    <property type="match status" value="1"/>
</dbReference>
<name>A0A3Q3KEU8_MONAL</name>
<evidence type="ECO:0000259" key="1">
    <source>
        <dbReference type="SMART" id="SM00597"/>
    </source>
</evidence>
<dbReference type="AlphaFoldDB" id="A0A3Q3KEU8"/>
<sequence>MWTAPQGEGRSFSVINVPDIMDYVSLKKTTGLCVDDKTNMYSVDCSPATGQCFPVNKSRLRFQQQWLTQYPRLVYSPQTDGCFCKHCVAFGVEGTGKGGHVGSGKLFSTPYANWKHALEAFKDHGKKKYHIDACVKAEHFEVICKRQADDISVRLDSEKKRQVKENRERMRSIIETILFCGRQEIALREPTENDGNFRALLRFRAQAGDTALMQHINQSTQNEIIDIIGDIIVQKISKKVNTAQCFTVLADEMRDCSGKEQLSVCVRYVDSTQGEGQHVIREDFISFVVMDALTGEAIVHSVEEQLTKAGIDVRFLRGQGYDGVSAMSGRINGAQAKLKERHKHAVYVHCASHSLNLVLNKCCTVQAVRNCFGIVSEVCNFFHDSIQALVPEQKKISAIFTFNELYDPVRSSLEKISDTFSGESSVKASQLLSAIDTAEFILTMTVCEKMLSKTYHLSQFLQKENCDLVSCINAAEDVITQVQKMRSNAEGGVQKDIFKMPASKQLSMTCMHGYFYQEKKAKT</sequence>
<dbReference type="PANTHER" id="PTHR45749">
    <property type="match status" value="1"/>
</dbReference>
<dbReference type="Pfam" id="PF14291">
    <property type="entry name" value="DUF4371"/>
    <property type="match status" value="1"/>
</dbReference>
<accession>A0A3Q3KEU8</accession>